<feature type="compositionally biased region" description="Basic and acidic residues" evidence="1">
    <location>
        <begin position="66"/>
        <end position="77"/>
    </location>
</feature>
<feature type="compositionally biased region" description="Polar residues" evidence="1">
    <location>
        <begin position="49"/>
        <end position="62"/>
    </location>
</feature>
<feature type="compositionally biased region" description="Polar residues" evidence="1">
    <location>
        <begin position="106"/>
        <end position="134"/>
    </location>
</feature>
<proteinExistence type="predicted"/>
<feature type="compositionally biased region" description="Low complexity" evidence="1">
    <location>
        <begin position="89"/>
        <end position="105"/>
    </location>
</feature>
<dbReference type="InParanoid" id="F2U0S6"/>
<evidence type="ECO:0000313" key="2">
    <source>
        <dbReference type="EMBL" id="EGD80500.1"/>
    </source>
</evidence>
<dbReference type="AlphaFoldDB" id="F2U0S6"/>
<protein>
    <submittedName>
        <fullName evidence="2">Uncharacterized protein</fullName>
    </submittedName>
</protein>
<dbReference type="RefSeq" id="XP_004997061.1">
    <property type="nucleotide sequence ID" value="XM_004997004.1"/>
</dbReference>
<sequence length="170" mass="19390">MMGQFKNFVHNDNIWRKHCAEEVHRRKNWSSRWGFYADEMQKLKEEQQRLSPVKQTSYTLSYNPELKPRPDSKDRTQLKLPPIHPPPRNHANNSSSSNGATSRGPTTTKSTQRLAQTNGDTTQSLDASARSPLSLTSRAVGSRIEQPLEKYGAYCRGKCTAEKALGWPRY</sequence>
<evidence type="ECO:0000313" key="3">
    <source>
        <dbReference type="Proteomes" id="UP000007799"/>
    </source>
</evidence>
<dbReference type="KEGG" id="sre:PTSG_01091"/>
<accession>F2U0S6</accession>
<gene>
    <name evidence="2" type="ORF">PTSG_01091</name>
</gene>
<dbReference type="EMBL" id="GL832958">
    <property type="protein sequence ID" value="EGD80500.1"/>
    <property type="molecule type" value="Genomic_DNA"/>
</dbReference>
<dbReference type="PANTHER" id="PTHR31909">
    <property type="entry name" value="CHROMOSOME 20 ORF85 FAMILY MEMBER"/>
    <property type="match status" value="1"/>
</dbReference>
<dbReference type="InterPro" id="IPR020339">
    <property type="entry name" value="C20orf85-like"/>
</dbReference>
<name>F2U0S6_SALR5</name>
<dbReference type="PANTHER" id="PTHR31909:SF3">
    <property type="entry name" value="SIMILAR TO PROTEIN C20ORF85 HOMOLOG"/>
    <property type="match status" value="1"/>
</dbReference>
<dbReference type="GeneID" id="16077656"/>
<organism evidence="3">
    <name type="scientific">Salpingoeca rosetta (strain ATCC 50818 / BSB-021)</name>
    <dbReference type="NCBI Taxonomy" id="946362"/>
    <lineage>
        <taxon>Eukaryota</taxon>
        <taxon>Choanoflagellata</taxon>
        <taxon>Craspedida</taxon>
        <taxon>Salpingoecidae</taxon>
        <taxon>Salpingoeca</taxon>
    </lineage>
</organism>
<dbReference type="Proteomes" id="UP000007799">
    <property type="component" value="Unassembled WGS sequence"/>
</dbReference>
<keyword evidence="3" id="KW-1185">Reference proteome</keyword>
<feature type="region of interest" description="Disordered" evidence="1">
    <location>
        <begin position="47"/>
        <end position="134"/>
    </location>
</feature>
<evidence type="ECO:0000256" key="1">
    <source>
        <dbReference type="SAM" id="MobiDB-lite"/>
    </source>
</evidence>
<reference evidence="2" key="1">
    <citation type="submission" date="2009-08" db="EMBL/GenBank/DDBJ databases">
        <title>Annotation of Salpingoeca rosetta.</title>
        <authorList>
            <consortium name="The Broad Institute Genome Sequencing Platform"/>
            <person name="Russ C."/>
            <person name="Cuomo C."/>
            <person name="Burger G."/>
            <person name="Gray M.W."/>
            <person name="Holland P.W.H."/>
            <person name="King N."/>
            <person name="Lang F.B.F."/>
            <person name="Roger A.J."/>
            <person name="Ruiz-Trillo I."/>
            <person name="Young S.K."/>
            <person name="Zeng Q."/>
            <person name="Gargeya S."/>
            <person name="Alvarado L."/>
            <person name="Berlin A."/>
            <person name="Chapman S.B."/>
            <person name="Chen Z."/>
            <person name="Freedman E."/>
            <person name="Gellesch M."/>
            <person name="Goldberg J."/>
            <person name="Griggs A."/>
            <person name="Gujja S."/>
            <person name="Heilman E."/>
            <person name="Heiman D."/>
            <person name="Howarth C."/>
            <person name="Mehta T."/>
            <person name="Neiman D."/>
            <person name="Pearson M."/>
            <person name="Roberts A."/>
            <person name="Saif S."/>
            <person name="Shea T."/>
            <person name="Shenoy N."/>
            <person name="Sisk P."/>
            <person name="Stolte C."/>
            <person name="Sykes S."/>
            <person name="White J."/>
            <person name="Yandava C."/>
            <person name="Haas B."/>
            <person name="Nusbaum C."/>
            <person name="Birren B."/>
        </authorList>
    </citation>
    <scope>NUCLEOTIDE SEQUENCE [LARGE SCALE GENOMIC DNA]</scope>
    <source>
        <strain evidence="2">ATCC 50818</strain>
    </source>
</reference>
<dbReference type="Pfam" id="PF14945">
    <property type="entry name" value="LLC1"/>
    <property type="match status" value="1"/>
</dbReference>